<dbReference type="InterPro" id="IPR005543">
    <property type="entry name" value="PASTA_dom"/>
</dbReference>
<comment type="caution">
    <text evidence="14">The sequence shown here is derived from an EMBL/GenBank/DDBJ whole genome shotgun (WGS) entry which is preliminary data.</text>
</comment>
<keyword evidence="2" id="KW-0723">Serine/threonine-protein kinase</keyword>
<evidence type="ECO:0000259" key="12">
    <source>
        <dbReference type="PROSITE" id="PS50011"/>
    </source>
</evidence>
<keyword evidence="11" id="KW-0812">Transmembrane</keyword>
<keyword evidence="11" id="KW-0472">Membrane</keyword>
<keyword evidence="11" id="KW-1133">Transmembrane helix</keyword>
<dbReference type="CDD" id="cd14014">
    <property type="entry name" value="STKc_PknB_like"/>
    <property type="match status" value="1"/>
</dbReference>
<evidence type="ECO:0000256" key="11">
    <source>
        <dbReference type="SAM" id="Phobius"/>
    </source>
</evidence>
<dbReference type="PROSITE" id="PS00108">
    <property type="entry name" value="PROTEIN_KINASE_ST"/>
    <property type="match status" value="1"/>
</dbReference>
<dbReference type="Gene3D" id="3.30.10.20">
    <property type="match status" value="3"/>
</dbReference>
<keyword evidence="4 9" id="KW-0547">Nucleotide-binding</keyword>
<evidence type="ECO:0000256" key="8">
    <source>
        <dbReference type="ARBA" id="ARBA00048679"/>
    </source>
</evidence>
<feature type="compositionally biased region" description="Acidic residues" evidence="10">
    <location>
        <begin position="313"/>
        <end position="333"/>
    </location>
</feature>
<feature type="domain" description="PASTA" evidence="13">
    <location>
        <begin position="486"/>
        <end position="551"/>
    </location>
</feature>
<keyword evidence="3" id="KW-0808">Transferase</keyword>
<proteinExistence type="predicted"/>
<evidence type="ECO:0000256" key="6">
    <source>
        <dbReference type="ARBA" id="ARBA00022840"/>
    </source>
</evidence>
<dbReference type="Proteomes" id="UP000886804">
    <property type="component" value="Unassembled WGS sequence"/>
</dbReference>
<dbReference type="PANTHER" id="PTHR43289:SF34">
    <property type="entry name" value="SERINE_THREONINE-PROTEIN KINASE YBDM-RELATED"/>
    <property type="match status" value="1"/>
</dbReference>
<dbReference type="FunFam" id="3.30.200.20:FF:000035">
    <property type="entry name" value="Serine/threonine protein kinase Stk1"/>
    <property type="match status" value="1"/>
</dbReference>
<evidence type="ECO:0000256" key="4">
    <source>
        <dbReference type="ARBA" id="ARBA00022741"/>
    </source>
</evidence>
<dbReference type="SMART" id="SM00220">
    <property type="entry name" value="S_TKc"/>
    <property type="match status" value="1"/>
</dbReference>
<dbReference type="EMBL" id="DWYS01000012">
    <property type="protein sequence ID" value="HJB06435.1"/>
    <property type="molecule type" value="Genomic_DNA"/>
</dbReference>
<evidence type="ECO:0000256" key="2">
    <source>
        <dbReference type="ARBA" id="ARBA00022527"/>
    </source>
</evidence>
<feature type="binding site" evidence="9">
    <location>
        <position position="41"/>
    </location>
    <ligand>
        <name>ATP</name>
        <dbReference type="ChEBI" id="CHEBI:30616"/>
    </ligand>
</feature>
<evidence type="ECO:0000313" key="15">
    <source>
        <dbReference type="Proteomes" id="UP000886804"/>
    </source>
</evidence>
<evidence type="ECO:0000256" key="3">
    <source>
        <dbReference type="ARBA" id="ARBA00022679"/>
    </source>
</evidence>
<dbReference type="Gene3D" id="3.30.200.20">
    <property type="entry name" value="Phosphorylase Kinase, domain 1"/>
    <property type="match status" value="1"/>
</dbReference>
<evidence type="ECO:0000256" key="9">
    <source>
        <dbReference type="PROSITE-ProRule" id="PRU10141"/>
    </source>
</evidence>
<dbReference type="Pfam" id="PF00069">
    <property type="entry name" value="Pkinase"/>
    <property type="match status" value="1"/>
</dbReference>
<protein>
    <recommendedName>
        <fullName evidence="1">non-specific serine/threonine protein kinase</fullName>
        <ecNumber evidence="1">2.7.11.1</ecNumber>
    </recommendedName>
</protein>
<dbReference type="SUPFAM" id="SSF56112">
    <property type="entry name" value="Protein kinase-like (PK-like)"/>
    <property type="match status" value="1"/>
</dbReference>
<comment type="catalytic activity">
    <reaction evidence="8">
        <text>L-seryl-[protein] + ATP = O-phospho-L-seryl-[protein] + ADP + H(+)</text>
        <dbReference type="Rhea" id="RHEA:17989"/>
        <dbReference type="Rhea" id="RHEA-COMP:9863"/>
        <dbReference type="Rhea" id="RHEA-COMP:11604"/>
        <dbReference type="ChEBI" id="CHEBI:15378"/>
        <dbReference type="ChEBI" id="CHEBI:29999"/>
        <dbReference type="ChEBI" id="CHEBI:30616"/>
        <dbReference type="ChEBI" id="CHEBI:83421"/>
        <dbReference type="ChEBI" id="CHEBI:456216"/>
        <dbReference type="EC" id="2.7.11.1"/>
    </reaction>
</comment>
<dbReference type="NCBIfam" id="NF033483">
    <property type="entry name" value="PknB_PASTA_kin"/>
    <property type="match status" value="1"/>
</dbReference>
<comment type="catalytic activity">
    <reaction evidence="7">
        <text>L-threonyl-[protein] + ATP = O-phospho-L-threonyl-[protein] + ADP + H(+)</text>
        <dbReference type="Rhea" id="RHEA:46608"/>
        <dbReference type="Rhea" id="RHEA-COMP:11060"/>
        <dbReference type="Rhea" id="RHEA-COMP:11605"/>
        <dbReference type="ChEBI" id="CHEBI:15378"/>
        <dbReference type="ChEBI" id="CHEBI:30013"/>
        <dbReference type="ChEBI" id="CHEBI:30616"/>
        <dbReference type="ChEBI" id="CHEBI:61977"/>
        <dbReference type="ChEBI" id="CHEBI:456216"/>
        <dbReference type="EC" id="2.7.11.1"/>
    </reaction>
</comment>
<dbReference type="SMART" id="SM00740">
    <property type="entry name" value="PASTA"/>
    <property type="match status" value="3"/>
</dbReference>
<feature type="domain" description="Protein kinase" evidence="12">
    <location>
        <begin position="12"/>
        <end position="270"/>
    </location>
</feature>
<evidence type="ECO:0000313" key="14">
    <source>
        <dbReference type="EMBL" id="HJB06435.1"/>
    </source>
</evidence>
<evidence type="ECO:0000259" key="13">
    <source>
        <dbReference type="PROSITE" id="PS51178"/>
    </source>
</evidence>
<dbReference type="InterPro" id="IPR008271">
    <property type="entry name" value="Ser/Thr_kinase_AS"/>
</dbReference>
<dbReference type="FunFam" id="1.10.510.10:FF:000021">
    <property type="entry name" value="Serine/threonine protein kinase"/>
    <property type="match status" value="1"/>
</dbReference>
<reference evidence="14" key="2">
    <citation type="submission" date="2021-04" db="EMBL/GenBank/DDBJ databases">
        <authorList>
            <person name="Gilroy R."/>
        </authorList>
    </citation>
    <scope>NUCLEOTIDE SEQUENCE</scope>
    <source>
        <strain evidence="14">CHK188-4685</strain>
    </source>
</reference>
<evidence type="ECO:0000256" key="1">
    <source>
        <dbReference type="ARBA" id="ARBA00012513"/>
    </source>
</evidence>
<evidence type="ECO:0000256" key="5">
    <source>
        <dbReference type="ARBA" id="ARBA00022777"/>
    </source>
</evidence>
<dbReference type="SUPFAM" id="SSF54184">
    <property type="entry name" value="Penicillin-binding protein 2x (pbp-2x), c-terminal domain"/>
    <property type="match status" value="1"/>
</dbReference>
<feature type="compositionally biased region" description="Basic residues" evidence="10">
    <location>
        <begin position="338"/>
        <end position="349"/>
    </location>
</feature>
<dbReference type="PROSITE" id="PS00107">
    <property type="entry name" value="PROTEIN_KINASE_ATP"/>
    <property type="match status" value="1"/>
</dbReference>
<accession>A0A9D2L5Q4</accession>
<dbReference type="GO" id="GO:0005524">
    <property type="term" value="F:ATP binding"/>
    <property type="evidence" value="ECO:0007669"/>
    <property type="project" value="UniProtKB-UniRule"/>
</dbReference>
<dbReference type="GO" id="GO:0004674">
    <property type="term" value="F:protein serine/threonine kinase activity"/>
    <property type="evidence" value="ECO:0007669"/>
    <property type="project" value="UniProtKB-KW"/>
</dbReference>
<keyword evidence="6 9" id="KW-0067">ATP-binding</keyword>
<dbReference type="Pfam" id="PF03793">
    <property type="entry name" value="PASTA"/>
    <property type="match status" value="3"/>
</dbReference>
<reference evidence="14" key="1">
    <citation type="journal article" date="2021" name="PeerJ">
        <title>Extensive microbial diversity within the chicken gut microbiome revealed by metagenomics and culture.</title>
        <authorList>
            <person name="Gilroy R."/>
            <person name="Ravi A."/>
            <person name="Getino M."/>
            <person name="Pursley I."/>
            <person name="Horton D.L."/>
            <person name="Alikhan N.F."/>
            <person name="Baker D."/>
            <person name="Gharbi K."/>
            <person name="Hall N."/>
            <person name="Watson M."/>
            <person name="Adriaenssens E.M."/>
            <person name="Foster-Nyarko E."/>
            <person name="Jarju S."/>
            <person name="Secka A."/>
            <person name="Antonio M."/>
            <person name="Oren A."/>
            <person name="Chaudhuri R.R."/>
            <person name="La Ragione R."/>
            <person name="Hildebrand F."/>
            <person name="Pallen M.J."/>
        </authorList>
    </citation>
    <scope>NUCLEOTIDE SEQUENCE</scope>
    <source>
        <strain evidence="14">CHK188-4685</strain>
    </source>
</reference>
<keyword evidence="5 14" id="KW-0418">Kinase</keyword>
<organism evidence="14 15">
    <name type="scientific">Candidatus Enterocloster faecavium</name>
    <dbReference type="NCBI Taxonomy" id="2838560"/>
    <lineage>
        <taxon>Bacteria</taxon>
        <taxon>Bacillati</taxon>
        <taxon>Bacillota</taxon>
        <taxon>Clostridia</taxon>
        <taxon>Lachnospirales</taxon>
        <taxon>Lachnospiraceae</taxon>
        <taxon>Enterocloster</taxon>
    </lineage>
</organism>
<dbReference type="EC" id="2.7.11.1" evidence="1"/>
<sequence>MLTIGTYLQNRYEILEQIGVGGMSYVYRAMCHTLNRQVAIKVLKEEFASDEAFVEKFKMEAQAAARLSHPNIVNVYDVVDEGELHYIVMELIDGITLKNYIQKKGQLETREAIGISIQVAQGIEAAHAQHIIHRDIKPQNMIIAMDGTVKVADFGIARAVSAQTMNAQAVGSVHYISPEQAKGEFCDERSDIYSFGITMYEMVTGKVPFEGDNTVSVALAHLSEPIPAPSQSNPKVGLAMEEIILKCTRKRPEQRYQSITEVIADLRKALVNPDSDLMGLVSQDLSQTKTLSPGEVSRIQEGSRRLRRQTPESDFEEEPEEEIRENPADADQEETSRRRGARSHMRRPGPKTERDRENVNPQFQRIFTGILVVVAIILVAAVLFVGAQVIGLFGRGTSTTRENTVTEASSEPQAVTITDNQVFMPNLLGKTQDEAREELAEMSLTLSVSGEDYSENYEEGQVMGQDIPEGQAVERGSSVGVTISKGSDQVLLTEFNLPGMALSQAQQLLEEKGLTVTVNREYNDQIPSGQVIRFSPDEAKVGESVVLVVSQGPQVVEGKVPKLIGHTQEEAQALLTQVNLTAGEVRSEASQDVPAGQVISQDYLPDTMLAPGTAVGFTVSLGPAETAVQSENDGGRYYLGSIDTTCSLSNYIGPASQISSVRVAIRLKQRVDNVDLYTTLIPAHTVTGGQTIPVSISQIRGAYGVDTGEVEVVNAETNEVIQSYTISFFPVE</sequence>
<feature type="domain" description="PASTA" evidence="13">
    <location>
        <begin position="418"/>
        <end position="485"/>
    </location>
</feature>
<dbReference type="PANTHER" id="PTHR43289">
    <property type="entry name" value="MITOGEN-ACTIVATED PROTEIN KINASE KINASE KINASE 20-RELATED"/>
    <property type="match status" value="1"/>
</dbReference>
<feature type="transmembrane region" description="Helical" evidence="11">
    <location>
        <begin position="366"/>
        <end position="393"/>
    </location>
</feature>
<dbReference type="CDD" id="cd06577">
    <property type="entry name" value="PASTA_pknB"/>
    <property type="match status" value="3"/>
</dbReference>
<feature type="domain" description="PASTA" evidence="13">
    <location>
        <begin position="552"/>
        <end position="621"/>
    </location>
</feature>
<dbReference type="InterPro" id="IPR000719">
    <property type="entry name" value="Prot_kinase_dom"/>
</dbReference>
<evidence type="ECO:0000256" key="7">
    <source>
        <dbReference type="ARBA" id="ARBA00047899"/>
    </source>
</evidence>
<dbReference type="Gene3D" id="1.10.510.10">
    <property type="entry name" value="Transferase(Phosphotransferase) domain 1"/>
    <property type="match status" value="1"/>
</dbReference>
<dbReference type="InterPro" id="IPR011009">
    <property type="entry name" value="Kinase-like_dom_sf"/>
</dbReference>
<gene>
    <name evidence="14" type="primary">pknB</name>
    <name evidence="14" type="ORF">H9716_01035</name>
</gene>
<evidence type="ECO:0000256" key="10">
    <source>
        <dbReference type="SAM" id="MobiDB-lite"/>
    </source>
</evidence>
<name>A0A9D2L5Q4_9FIRM</name>
<feature type="region of interest" description="Disordered" evidence="10">
    <location>
        <begin position="286"/>
        <end position="357"/>
    </location>
</feature>
<dbReference type="InterPro" id="IPR017441">
    <property type="entry name" value="Protein_kinase_ATP_BS"/>
</dbReference>
<dbReference type="PROSITE" id="PS50011">
    <property type="entry name" value="PROTEIN_KINASE_DOM"/>
    <property type="match status" value="1"/>
</dbReference>
<dbReference type="PROSITE" id="PS51178">
    <property type="entry name" value="PASTA"/>
    <property type="match status" value="3"/>
</dbReference>
<dbReference type="AlphaFoldDB" id="A0A9D2L5Q4"/>